<reference evidence="1" key="1">
    <citation type="submission" date="2020-10" db="EMBL/GenBank/DDBJ databases">
        <title>CRESS DNA virus dark matter in the feces of wild birds.</title>
        <authorList>
            <person name="Yang S."/>
            <person name="Zhang W."/>
        </authorList>
    </citation>
    <scope>NUCLEOTIDE SEQUENCE</scope>
    <source>
        <strain evidence="1">Wag171cir2</strain>
    </source>
</reference>
<evidence type="ECO:0000313" key="1">
    <source>
        <dbReference type="EMBL" id="QTE03388.1"/>
    </source>
</evidence>
<dbReference type="EMBL" id="MW182769">
    <property type="protein sequence ID" value="QTE03388.1"/>
    <property type="molecule type" value="Genomic_DNA"/>
</dbReference>
<organism evidence="1">
    <name type="scientific">Motacilla cinerea CRESS-DNA-virus sp</name>
    <dbReference type="NCBI Taxonomy" id="2815043"/>
    <lineage>
        <taxon>Viruses</taxon>
        <taxon>Monodnaviria</taxon>
        <taxon>Shotokuvirae</taxon>
        <taxon>Cressdnaviricota</taxon>
    </lineage>
</organism>
<accession>A0A8A4XC70</accession>
<proteinExistence type="predicted"/>
<name>A0A8A4XC70_9VIRU</name>
<sequence length="332" mass="36733">MGKVPSRRPVRYTPYGGRARQIARTLIAQAGKAALRYGVSKLNSSSAPKAAVATTTQHDVARQYRYKRMPRAKRRRWVKALKKNSAMDMAESSTQTLVLNSTVTGTVDFLANGKTQNWLAVHLYGINGSPAGGANEVGVEDIRYLKQNDSRLVNQQNTHVKFESGILDLTVKNPNESNGLEVDIYEVCYRSTTRQASLTTMHTNIFNTTVGNRAVPTPNDVAAWDRRGITPFDTVQFGAFGGKILSKKKVFLPPGNTFTYQYRDPKNHYFGPDVFDDHTGFIEPKATRTILFIYKTITGEAISGSNPACTIGVSRIYKYKIKGEVQSGIIVG</sequence>
<protein>
    <submittedName>
        <fullName evidence="1">Putative capsid protein</fullName>
    </submittedName>
</protein>